<evidence type="ECO:0000313" key="2">
    <source>
        <dbReference type="Proteomes" id="UP001234297"/>
    </source>
</evidence>
<keyword evidence="2" id="KW-1185">Reference proteome</keyword>
<organism evidence="1 2">
    <name type="scientific">Persea americana</name>
    <name type="common">Avocado</name>
    <dbReference type="NCBI Taxonomy" id="3435"/>
    <lineage>
        <taxon>Eukaryota</taxon>
        <taxon>Viridiplantae</taxon>
        <taxon>Streptophyta</taxon>
        <taxon>Embryophyta</taxon>
        <taxon>Tracheophyta</taxon>
        <taxon>Spermatophyta</taxon>
        <taxon>Magnoliopsida</taxon>
        <taxon>Magnoliidae</taxon>
        <taxon>Laurales</taxon>
        <taxon>Lauraceae</taxon>
        <taxon>Persea</taxon>
    </lineage>
</organism>
<comment type="caution">
    <text evidence="1">The sequence shown here is derived from an EMBL/GenBank/DDBJ whole genome shotgun (WGS) entry which is preliminary data.</text>
</comment>
<reference evidence="1 2" key="1">
    <citation type="journal article" date="2022" name="Hortic Res">
        <title>A haplotype resolved chromosomal level avocado genome allows analysis of novel avocado genes.</title>
        <authorList>
            <person name="Nath O."/>
            <person name="Fletcher S.J."/>
            <person name="Hayward A."/>
            <person name="Shaw L.M."/>
            <person name="Masouleh A.K."/>
            <person name="Furtado A."/>
            <person name="Henry R.J."/>
            <person name="Mitter N."/>
        </authorList>
    </citation>
    <scope>NUCLEOTIDE SEQUENCE [LARGE SCALE GENOMIC DNA]</scope>
    <source>
        <strain evidence="2">cv. Hass</strain>
    </source>
</reference>
<protein>
    <submittedName>
        <fullName evidence="1">Uncharacterized protein</fullName>
    </submittedName>
</protein>
<accession>A0ACC2MY42</accession>
<sequence>MAAYAILLLFFFFSILLPNGLASSFTIDLIHYDSPKSPFFNSSETFYDRVLRDIRQSDSRIIEYLLSSSATLGDISSIVQTRPSGAGYLMSISLGTPPVQFWAILDTGGHLTWNTACDSTIGSYDPSRSSTYKPVPYDSRMCQQIYRWGRHGILSTDTLTMSTSNRGTVAFPNVIFGRSLKKNGNFGRSAGIAGLGAGPLSLLNQLPPSVPKRFAYCLVARTLVGKSSKMDFGGDAIVSGEGTVNIPLISNPKWKAFYSVTLKAIAVGNKIVWSNTETANALIDSGTALTIVAASAYDHLESEVKCAINLTPVKFDAKGLGLCYKFPRDFKVPDIKFVFDGGEVVLGAMNTFRPVTDENKKKTDVSCLAFRSTESLKRQTEVDAIIGNIAQQNFRVGYDLAKMKLAMKPTDCARQ</sequence>
<evidence type="ECO:0000313" key="1">
    <source>
        <dbReference type="EMBL" id="KAJ8650629.1"/>
    </source>
</evidence>
<dbReference type="Proteomes" id="UP001234297">
    <property type="component" value="Chromosome 1"/>
</dbReference>
<dbReference type="EMBL" id="CM056809">
    <property type="protein sequence ID" value="KAJ8650629.1"/>
    <property type="molecule type" value="Genomic_DNA"/>
</dbReference>
<proteinExistence type="predicted"/>
<gene>
    <name evidence="1" type="ORF">MRB53_003652</name>
</gene>
<name>A0ACC2MY42_PERAE</name>